<comment type="pathway">
    <text evidence="2 15">Amino-acid biosynthesis; L-lysine biosynthesis via DAP pathway; (S)-tetrahydrodipicolinate from L-aspartate: step 2/4.</text>
</comment>
<accession>A0A842HEE2</accession>
<evidence type="ECO:0000256" key="12">
    <source>
        <dbReference type="ARBA" id="ARBA00023154"/>
    </source>
</evidence>
<feature type="binding site" evidence="15">
    <location>
        <begin position="39"/>
        <end position="40"/>
    </location>
    <ligand>
        <name>NADP(+)</name>
        <dbReference type="ChEBI" id="CHEBI:58349"/>
    </ligand>
</feature>
<dbReference type="GO" id="GO:0004073">
    <property type="term" value="F:aspartate-semialdehyde dehydrogenase activity"/>
    <property type="evidence" value="ECO:0007669"/>
    <property type="project" value="UniProtKB-UniRule"/>
</dbReference>
<dbReference type="HAMAP" id="MF_02121">
    <property type="entry name" value="ASADH"/>
    <property type="match status" value="1"/>
</dbReference>
<feature type="binding site" evidence="15">
    <location>
        <position position="155"/>
    </location>
    <ligand>
        <name>substrate</name>
    </ligand>
</feature>
<dbReference type="InterPro" id="IPR012080">
    <property type="entry name" value="Asp_semialdehyde_DH"/>
</dbReference>
<dbReference type="Proteomes" id="UP000546464">
    <property type="component" value="Unassembled WGS sequence"/>
</dbReference>
<reference evidence="18 19" key="1">
    <citation type="submission" date="2020-07" db="EMBL/GenBank/DDBJ databases">
        <authorList>
            <person name="Feng X."/>
        </authorList>
    </citation>
    <scope>NUCLEOTIDE SEQUENCE [LARGE SCALE GENOMIC DNA]</scope>
    <source>
        <strain evidence="18 19">JCM31066</strain>
    </source>
</reference>
<dbReference type="InterPro" id="IPR036291">
    <property type="entry name" value="NAD(P)-bd_dom_sf"/>
</dbReference>
<feature type="active site" description="Proton acceptor" evidence="15 16">
    <location>
        <position position="241"/>
    </location>
</feature>
<dbReference type="NCBIfam" id="TIGR01296">
    <property type="entry name" value="asd_B"/>
    <property type="match status" value="1"/>
</dbReference>
<dbReference type="GO" id="GO:0046983">
    <property type="term" value="F:protein dimerization activity"/>
    <property type="evidence" value="ECO:0007669"/>
    <property type="project" value="InterPro"/>
</dbReference>
<dbReference type="Gene3D" id="3.40.50.720">
    <property type="entry name" value="NAD(P)-binding Rossmann-like Domain"/>
    <property type="match status" value="1"/>
</dbReference>
<comment type="pathway">
    <text evidence="1 15">Amino-acid biosynthesis; L-methionine biosynthesis via de novo pathway; L-homoserine from L-aspartate: step 2/3.</text>
</comment>
<dbReference type="PANTHER" id="PTHR46278">
    <property type="entry name" value="DEHYDROGENASE, PUTATIVE-RELATED"/>
    <property type="match status" value="1"/>
</dbReference>
<comment type="caution">
    <text evidence="15">Lacks conserved residue(s) required for the propagation of feature annotation.</text>
</comment>
<dbReference type="SUPFAM" id="SSF51735">
    <property type="entry name" value="NAD(P)-binding Rossmann-fold domains"/>
    <property type="match status" value="1"/>
</dbReference>
<evidence type="ECO:0000256" key="2">
    <source>
        <dbReference type="ARBA" id="ARBA00005076"/>
    </source>
</evidence>
<evidence type="ECO:0000313" key="18">
    <source>
        <dbReference type="EMBL" id="MBC2593701.1"/>
    </source>
</evidence>
<evidence type="ECO:0000256" key="15">
    <source>
        <dbReference type="HAMAP-Rule" id="MF_02121"/>
    </source>
</evidence>
<evidence type="ECO:0000256" key="10">
    <source>
        <dbReference type="ARBA" id="ARBA00022915"/>
    </source>
</evidence>
<name>A0A842HEE2_9BACT</name>
<feature type="binding site" evidence="15">
    <location>
        <position position="314"/>
    </location>
    <ligand>
        <name>NADP(+)</name>
        <dbReference type="ChEBI" id="CHEBI:58349"/>
    </ligand>
</feature>
<evidence type="ECO:0000256" key="1">
    <source>
        <dbReference type="ARBA" id="ARBA00005021"/>
    </source>
</evidence>
<keyword evidence="11 15" id="KW-0560">Oxidoreductase</keyword>
<dbReference type="GO" id="GO:0009089">
    <property type="term" value="P:lysine biosynthetic process via diaminopimelate"/>
    <property type="evidence" value="ECO:0007669"/>
    <property type="project" value="UniProtKB-UniRule"/>
</dbReference>
<dbReference type="InterPro" id="IPR005986">
    <property type="entry name" value="Asp_semialdehyde_DH_beta"/>
</dbReference>
<comment type="pathway">
    <text evidence="3 15">Amino-acid biosynthesis; L-threonine biosynthesis; L-threonine from L-aspartate: step 2/5.</text>
</comment>
<dbReference type="GO" id="GO:0009097">
    <property type="term" value="P:isoleucine biosynthetic process"/>
    <property type="evidence" value="ECO:0007669"/>
    <property type="project" value="UniProtKB-UniRule"/>
</dbReference>
<evidence type="ECO:0000256" key="3">
    <source>
        <dbReference type="ARBA" id="ARBA00005097"/>
    </source>
</evidence>
<keyword evidence="9 15" id="KW-0521">NADP</keyword>
<comment type="subunit">
    <text evidence="5 15">Homodimer.</text>
</comment>
<protein>
    <recommendedName>
        <fullName evidence="6 15">Aspartate-semialdehyde dehydrogenase</fullName>
        <shortName evidence="15">ASA dehydrogenase</shortName>
        <shortName evidence="15">ASADH</shortName>
        <ecNumber evidence="6 15">1.2.1.11</ecNumber>
    </recommendedName>
    <alternativeName>
        <fullName evidence="15">Aspartate-beta-semialdehyde dehydrogenase</fullName>
    </alternativeName>
</protein>
<evidence type="ECO:0000256" key="16">
    <source>
        <dbReference type="PIRSR" id="PIRSR000148-1"/>
    </source>
</evidence>
<sequence>MSYRVGIVGATGAVGQELIELLHRRNFPMESLTLLASKRSTGKTITWEDKSWVVEEAVASAFDGLDVAIFSAGASTSKELGPEAAKRGCVVVDNSSAFRMDADVPLVVPEVNAHAMREHKGIIANPNCSTAVALMGLYPLHEAFGLKRFTAATYQAVSGAGASAMQELVDQLHAWAKDEPLKVEKFPHQIAFNVLPHVDVFYEDGYTKEEHKMLNECRKILGLESLRASTTCVRVPVLRAHSIAINAEFERPVDLAKAREAIAGFAGAELCDDPAHNRYPMPLDYSGKEKCGVGRLRIDSALDNGLALWVVGDQLWKGAALNAVQIAEELHRQSALA</sequence>
<dbReference type="SUPFAM" id="SSF55347">
    <property type="entry name" value="Glyceraldehyde-3-phosphate dehydrogenase-like, C-terminal domain"/>
    <property type="match status" value="1"/>
</dbReference>
<dbReference type="Pfam" id="PF02774">
    <property type="entry name" value="Semialdhyde_dhC"/>
    <property type="match status" value="1"/>
</dbReference>
<dbReference type="GO" id="GO:0019877">
    <property type="term" value="P:diaminopimelate biosynthetic process"/>
    <property type="evidence" value="ECO:0007669"/>
    <property type="project" value="UniProtKB-UniRule"/>
</dbReference>
<evidence type="ECO:0000256" key="6">
    <source>
        <dbReference type="ARBA" id="ARBA00013120"/>
    </source>
</evidence>
<dbReference type="GO" id="GO:0051287">
    <property type="term" value="F:NAD binding"/>
    <property type="evidence" value="ECO:0007669"/>
    <property type="project" value="InterPro"/>
</dbReference>
<keyword evidence="19" id="KW-1185">Reference proteome</keyword>
<organism evidence="18 19">
    <name type="scientific">Ruficoccus amylovorans</name>
    <dbReference type="NCBI Taxonomy" id="1804625"/>
    <lineage>
        <taxon>Bacteria</taxon>
        <taxon>Pseudomonadati</taxon>
        <taxon>Verrucomicrobiota</taxon>
        <taxon>Opitutia</taxon>
        <taxon>Puniceicoccales</taxon>
        <taxon>Cerasicoccaceae</taxon>
        <taxon>Ruficoccus</taxon>
    </lineage>
</organism>
<evidence type="ECO:0000259" key="17">
    <source>
        <dbReference type="SMART" id="SM00859"/>
    </source>
</evidence>
<dbReference type="EMBL" id="JACHVB010000014">
    <property type="protein sequence ID" value="MBC2593701.1"/>
    <property type="molecule type" value="Genomic_DNA"/>
</dbReference>
<dbReference type="UniPathway" id="UPA00034">
    <property type="reaction ID" value="UER00016"/>
</dbReference>
<feature type="binding site" evidence="15">
    <location>
        <begin position="11"/>
        <end position="14"/>
    </location>
    <ligand>
        <name>NADP(+)</name>
        <dbReference type="ChEBI" id="CHEBI:58349"/>
    </ligand>
</feature>
<feature type="binding site" evidence="15">
    <location>
        <position position="234"/>
    </location>
    <ligand>
        <name>substrate</name>
    </ligand>
</feature>
<evidence type="ECO:0000313" key="19">
    <source>
        <dbReference type="Proteomes" id="UP000546464"/>
    </source>
</evidence>
<feature type="active site" description="Acyl-thioester intermediate" evidence="15 16">
    <location>
        <position position="128"/>
    </location>
</feature>
<dbReference type="Gene3D" id="3.30.360.10">
    <property type="entry name" value="Dihydrodipicolinate Reductase, domain 2"/>
    <property type="match status" value="1"/>
</dbReference>
<dbReference type="CDD" id="cd02316">
    <property type="entry name" value="VcASADH2_like_N"/>
    <property type="match status" value="1"/>
</dbReference>
<evidence type="ECO:0000256" key="8">
    <source>
        <dbReference type="ARBA" id="ARBA00022697"/>
    </source>
</evidence>
<proteinExistence type="inferred from homology"/>
<dbReference type="Pfam" id="PF01118">
    <property type="entry name" value="Semialdhyde_dh"/>
    <property type="match status" value="1"/>
</dbReference>
<dbReference type="AlphaFoldDB" id="A0A842HEE2"/>
<keyword evidence="13 15" id="KW-0486">Methionine biosynthesis</keyword>
<evidence type="ECO:0000256" key="9">
    <source>
        <dbReference type="ARBA" id="ARBA00022857"/>
    </source>
</evidence>
<dbReference type="UniPathway" id="UPA00051">
    <property type="reaction ID" value="UER00464"/>
</dbReference>
<dbReference type="InterPro" id="IPR000534">
    <property type="entry name" value="Semialdehyde_DH_NAD-bd"/>
</dbReference>
<dbReference type="InterPro" id="IPR012280">
    <property type="entry name" value="Semialdhyde_DH_dimer_dom"/>
</dbReference>
<dbReference type="PIRSF" id="PIRSF000148">
    <property type="entry name" value="ASA_dh"/>
    <property type="match status" value="1"/>
</dbReference>
<keyword evidence="12 15" id="KW-0457">Lysine biosynthesis</keyword>
<dbReference type="CDD" id="cd18131">
    <property type="entry name" value="ASADH_C_bac_euk_like"/>
    <property type="match status" value="1"/>
</dbReference>
<evidence type="ECO:0000256" key="5">
    <source>
        <dbReference type="ARBA" id="ARBA00011738"/>
    </source>
</evidence>
<dbReference type="UniPathway" id="UPA00050">
    <property type="reaction ID" value="UER00463"/>
</dbReference>
<comment type="catalytic activity">
    <reaction evidence="14 15">
        <text>L-aspartate 4-semialdehyde + phosphate + NADP(+) = 4-phospho-L-aspartate + NADPH + H(+)</text>
        <dbReference type="Rhea" id="RHEA:24284"/>
        <dbReference type="ChEBI" id="CHEBI:15378"/>
        <dbReference type="ChEBI" id="CHEBI:43474"/>
        <dbReference type="ChEBI" id="CHEBI:57535"/>
        <dbReference type="ChEBI" id="CHEBI:57783"/>
        <dbReference type="ChEBI" id="CHEBI:58349"/>
        <dbReference type="ChEBI" id="CHEBI:537519"/>
        <dbReference type="EC" id="1.2.1.11"/>
    </reaction>
</comment>
<dbReference type="EC" id="1.2.1.11" evidence="6 15"/>
<keyword evidence="10 15" id="KW-0220">Diaminopimelate biosynthesis</keyword>
<feature type="binding site" evidence="15">
    <location>
        <position position="99"/>
    </location>
    <ligand>
        <name>phosphate</name>
        <dbReference type="ChEBI" id="CHEBI:43474"/>
    </ligand>
</feature>
<comment type="caution">
    <text evidence="18">The sequence shown here is derived from an EMBL/GenBank/DDBJ whole genome shotgun (WGS) entry which is preliminary data.</text>
</comment>
<gene>
    <name evidence="15" type="primary">asd</name>
    <name evidence="18" type="ORF">H5P28_05440</name>
</gene>
<feature type="binding site" evidence="15">
    <location>
        <position position="180"/>
    </location>
    <ligand>
        <name>NADP(+)</name>
        <dbReference type="ChEBI" id="CHEBI:58349"/>
    </ligand>
</feature>
<dbReference type="GO" id="GO:0009088">
    <property type="term" value="P:threonine biosynthetic process"/>
    <property type="evidence" value="ECO:0007669"/>
    <property type="project" value="UniProtKB-UniRule"/>
</dbReference>
<comment type="function">
    <text evidence="15">Catalyzes the NADPH-dependent formation of L-aspartate-semialdehyde (L-ASA) by the reductive dephosphorylation of L-aspartyl-4-phosphate.</text>
</comment>
<evidence type="ECO:0000256" key="4">
    <source>
        <dbReference type="ARBA" id="ARBA00010584"/>
    </source>
</evidence>
<dbReference type="RefSeq" id="WP_185674702.1">
    <property type="nucleotide sequence ID" value="NZ_JACHVB010000014.1"/>
</dbReference>
<keyword evidence="8 15" id="KW-0791">Threonine biosynthesis</keyword>
<dbReference type="GO" id="GO:0071266">
    <property type="term" value="P:'de novo' L-methionine biosynthetic process"/>
    <property type="evidence" value="ECO:0007669"/>
    <property type="project" value="UniProtKB-UniRule"/>
</dbReference>
<dbReference type="PANTHER" id="PTHR46278:SF2">
    <property type="entry name" value="ASPARTATE-SEMIALDEHYDE DEHYDROGENASE"/>
    <property type="match status" value="1"/>
</dbReference>
<evidence type="ECO:0000256" key="11">
    <source>
        <dbReference type="ARBA" id="ARBA00023002"/>
    </source>
</evidence>
<feature type="domain" description="Semialdehyde dehydrogenase NAD-binding" evidence="17">
    <location>
        <begin position="4"/>
        <end position="119"/>
    </location>
</feature>
<evidence type="ECO:0000256" key="7">
    <source>
        <dbReference type="ARBA" id="ARBA00022605"/>
    </source>
</evidence>
<dbReference type="NCBIfam" id="NF011456">
    <property type="entry name" value="PRK14874.1"/>
    <property type="match status" value="1"/>
</dbReference>
<dbReference type="SMART" id="SM00859">
    <property type="entry name" value="Semialdhyde_dh"/>
    <property type="match status" value="1"/>
</dbReference>
<dbReference type="GO" id="GO:0050661">
    <property type="term" value="F:NADP binding"/>
    <property type="evidence" value="ECO:0007669"/>
    <property type="project" value="UniProtKB-UniRule"/>
</dbReference>
<keyword evidence="7 15" id="KW-0028">Amino-acid biosynthesis</keyword>
<feature type="binding site" evidence="15">
    <location>
        <begin position="158"/>
        <end position="159"/>
    </location>
    <ligand>
        <name>NADP(+)</name>
        <dbReference type="ChEBI" id="CHEBI:58349"/>
    </ligand>
</feature>
<evidence type="ECO:0000256" key="13">
    <source>
        <dbReference type="ARBA" id="ARBA00023167"/>
    </source>
</evidence>
<comment type="similarity">
    <text evidence="4 15">Belongs to the aspartate-semialdehyde dehydrogenase family.</text>
</comment>
<evidence type="ECO:0000256" key="14">
    <source>
        <dbReference type="ARBA" id="ARBA00047891"/>
    </source>
</evidence>